<dbReference type="InterPro" id="IPR001469">
    <property type="entry name" value="ATP_synth_F1_dsu/esu"/>
</dbReference>
<dbReference type="STRING" id="4565.A0A1D6DFP1"/>
<dbReference type="Gramene" id="TraesCS2D03G0541100.1">
    <property type="protein sequence ID" value="TraesCS2D03G0541100.1.CDS"/>
    <property type="gene ID" value="TraesCS2D03G0541100"/>
</dbReference>
<organism evidence="18">
    <name type="scientific">Triticum aestivum</name>
    <name type="common">Wheat</name>
    <dbReference type="NCBI Taxonomy" id="4565"/>
    <lineage>
        <taxon>Eukaryota</taxon>
        <taxon>Viridiplantae</taxon>
        <taxon>Streptophyta</taxon>
        <taxon>Embryophyta</taxon>
        <taxon>Tracheophyta</taxon>
        <taxon>Spermatophyta</taxon>
        <taxon>Magnoliopsida</taxon>
        <taxon>Liliopsida</taxon>
        <taxon>Poales</taxon>
        <taxon>Poaceae</taxon>
        <taxon>BOP clade</taxon>
        <taxon>Pooideae</taxon>
        <taxon>Triticodae</taxon>
        <taxon>Triticeae</taxon>
        <taxon>Triticinae</taxon>
        <taxon>Triticum</taxon>
    </lineage>
</organism>
<evidence type="ECO:0000256" key="1">
    <source>
        <dbReference type="ARBA" id="ARBA00004273"/>
    </source>
</evidence>
<keyword evidence="19" id="KW-1185">Reference proteome</keyword>
<dbReference type="SUPFAM" id="SSF51344">
    <property type="entry name" value="Epsilon subunit of F1F0-ATP synthase N-terminal domain"/>
    <property type="match status" value="1"/>
</dbReference>
<dbReference type="GO" id="GO:0046933">
    <property type="term" value="F:proton-transporting ATP synthase activity, rotational mechanism"/>
    <property type="evidence" value="ECO:0007669"/>
    <property type="project" value="InterPro"/>
</dbReference>
<dbReference type="AlphaFoldDB" id="A0A1D6DFP1"/>
<dbReference type="Pfam" id="PF02823">
    <property type="entry name" value="ATP-synt_DE_N"/>
    <property type="match status" value="1"/>
</dbReference>
<dbReference type="SMR" id="A0A1D6DFP1"/>
<dbReference type="Gramene" id="TraesWEE_scaffold_004156_01G000400.1">
    <property type="protein sequence ID" value="TraesWEE_scaffold_004156_01G000400.1"/>
    <property type="gene ID" value="TraesWEE_scaffold_004156_01G000400"/>
</dbReference>
<evidence type="ECO:0000256" key="5">
    <source>
        <dbReference type="ARBA" id="ARBA00022781"/>
    </source>
</evidence>
<dbReference type="GO" id="GO:0045259">
    <property type="term" value="C:proton-transporting ATP synthase complex"/>
    <property type="evidence" value="ECO:0000318"/>
    <property type="project" value="GO_Central"/>
</dbReference>
<dbReference type="PaxDb" id="4565-Traes_2AL_08822A7AE.1"/>
<sequence>MYAITRRPARTGPAQTAQPKRNNAFSVATPLSVAFSKSPKPPIHSAPTHLQVARIHPVPVRRGRKKMLRHAVRRLASRAAAAGSGSMSRRALATAQAPAEAGEDPAFLEAWKKVTTIIEPPQTPMSAMKPRPPTPASIPSKLTVNFVLPYKSEITNKEVDMVMVPATTGLMGILPGHVSTIAELKPGVMSVHEGNDVTKYFVSSGFAFIHANSITDVVAVEAVPLDQIDQSLVQKGLAEFTAKLGSASTDLEKAEAQIGVDVHSALNAALTG</sequence>
<dbReference type="PANTHER" id="PTHR13822:SF7">
    <property type="entry name" value="ATP SYNTHASE SUBUNIT DELTA, MITOCHONDRIAL"/>
    <property type="match status" value="1"/>
</dbReference>
<proteinExistence type="inferred from homology"/>
<evidence type="ECO:0000256" key="11">
    <source>
        <dbReference type="ARBA" id="ARBA00023196"/>
    </source>
</evidence>
<evidence type="ECO:0000256" key="2">
    <source>
        <dbReference type="ARBA" id="ARBA00005712"/>
    </source>
</evidence>
<evidence type="ECO:0000259" key="17">
    <source>
        <dbReference type="Pfam" id="PF02823"/>
    </source>
</evidence>
<comment type="similarity">
    <text evidence="2">Belongs to the ATPase epsilon chain family.</text>
</comment>
<evidence type="ECO:0000256" key="8">
    <source>
        <dbReference type="ARBA" id="ARBA00023065"/>
    </source>
</evidence>
<evidence type="ECO:0000256" key="9">
    <source>
        <dbReference type="ARBA" id="ARBA00023128"/>
    </source>
</evidence>
<keyword evidence="11" id="KW-0139">CF(1)</keyword>
<evidence type="ECO:0000256" key="4">
    <source>
        <dbReference type="ARBA" id="ARBA00022448"/>
    </source>
</evidence>
<keyword evidence="7" id="KW-0809">Transit peptide</keyword>
<dbReference type="Gene3D" id="2.60.15.10">
    <property type="entry name" value="F0F1 ATP synthase delta/epsilon subunit, N-terminal"/>
    <property type="match status" value="1"/>
</dbReference>
<keyword evidence="8" id="KW-0406">Ion transport</keyword>
<evidence type="ECO:0000256" key="15">
    <source>
        <dbReference type="ARBA" id="ARBA00078690"/>
    </source>
</evidence>
<evidence type="ECO:0000256" key="10">
    <source>
        <dbReference type="ARBA" id="ARBA00023136"/>
    </source>
</evidence>
<evidence type="ECO:0000256" key="12">
    <source>
        <dbReference type="ARBA" id="ARBA00023310"/>
    </source>
</evidence>
<dbReference type="CDD" id="cd12152">
    <property type="entry name" value="F1-ATPase_delta"/>
    <property type="match status" value="1"/>
</dbReference>
<evidence type="ECO:0000256" key="6">
    <source>
        <dbReference type="ARBA" id="ARBA00022792"/>
    </source>
</evidence>
<dbReference type="InterPro" id="IPR020546">
    <property type="entry name" value="ATP_synth_F1_dsu/esu_N"/>
</dbReference>
<comment type="subunit">
    <text evidence="3">F-type ATPases have 2 components, CF(1) - the catalytic core - and CF(0) - the membrane proton channel. CF(1) has five subunits: alpha(3), beta(3), gamma(1), delta(1), epsilon(1). CF(0) has three main subunits: a, b and c.</text>
</comment>
<dbReference type="Gene3D" id="1.20.5.440">
    <property type="entry name" value="ATP synthase delta/epsilon subunit, C-terminal domain"/>
    <property type="match status" value="1"/>
</dbReference>
<evidence type="ECO:0000256" key="16">
    <source>
        <dbReference type="SAM" id="MobiDB-lite"/>
    </source>
</evidence>
<keyword evidence="6" id="KW-0999">Mitochondrion inner membrane</keyword>
<dbReference type="GO" id="GO:0015986">
    <property type="term" value="P:proton motive force-driven ATP synthesis"/>
    <property type="evidence" value="ECO:0000318"/>
    <property type="project" value="GO_Central"/>
</dbReference>
<accession>A0A1D6DFP1</accession>
<dbReference type="OrthoDB" id="270171at2759"/>
<evidence type="ECO:0000256" key="14">
    <source>
        <dbReference type="ARBA" id="ARBA00067584"/>
    </source>
</evidence>
<dbReference type="OMA" id="AVDEAQC"/>
<reference evidence="18" key="2">
    <citation type="submission" date="2018-10" db="UniProtKB">
        <authorList>
            <consortium name="EnsemblPlants"/>
        </authorList>
    </citation>
    <scope>IDENTIFICATION</scope>
</reference>
<feature type="compositionally biased region" description="Polar residues" evidence="16">
    <location>
        <begin position="13"/>
        <end position="23"/>
    </location>
</feature>
<comment type="subcellular location">
    <subcellularLocation>
        <location evidence="1">Mitochondrion inner membrane</location>
    </subcellularLocation>
</comment>
<keyword evidence="4" id="KW-0813">Transport</keyword>
<dbReference type="GO" id="GO:0005743">
    <property type="term" value="C:mitochondrial inner membrane"/>
    <property type="evidence" value="ECO:0007669"/>
    <property type="project" value="UniProtKB-SubCell"/>
</dbReference>
<dbReference type="FunFam" id="1.20.5.440:FF:000003">
    <property type="entry name" value="ATP synthase subunit delta"/>
    <property type="match status" value="1"/>
</dbReference>
<keyword evidence="12" id="KW-0066">ATP synthesis</keyword>
<dbReference type="Gramene" id="TraesCLE_scaffold_011503_01G000200.1">
    <property type="protein sequence ID" value="TraesCLE_scaffold_011503_01G000200.1"/>
    <property type="gene ID" value="TraesCLE_scaffold_011503_01G000200"/>
</dbReference>
<keyword evidence="10" id="KW-0472">Membrane</keyword>
<dbReference type="Gramene" id="TraesCAD_scaffold_010760_01G000200.1">
    <property type="protein sequence ID" value="TraesCAD_scaffold_010760_01G000200.1"/>
    <property type="gene ID" value="TraesCAD_scaffold_010760_01G000200"/>
</dbReference>
<dbReference type="InterPro" id="IPR036771">
    <property type="entry name" value="ATPsynth_dsu/esu_N"/>
</dbReference>
<dbReference type="PANTHER" id="PTHR13822">
    <property type="entry name" value="ATP SYNTHASE DELTA/EPSILON CHAIN"/>
    <property type="match status" value="1"/>
</dbReference>
<dbReference type="EnsemblPlants" id="TraesCS2D02G242100.1">
    <property type="protein sequence ID" value="TraesCS2D02G242100.1"/>
    <property type="gene ID" value="TraesCS2D02G242100"/>
</dbReference>
<dbReference type="FunFam" id="2.60.15.10:FF:000005">
    <property type="entry name" value="ATP synthase delta"/>
    <property type="match status" value="1"/>
</dbReference>
<feature type="domain" description="ATP synthase F1 complex delta/epsilon subunit N-terminal" evidence="17">
    <location>
        <begin position="142"/>
        <end position="215"/>
    </location>
</feature>
<evidence type="ECO:0000313" key="18">
    <source>
        <dbReference type="EnsemblPlants" id="TraesCS2D02G242100.1"/>
    </source>
</evidence>
<dbReference type="Proteomes" id="UP000019116">
    <property type="component" value="Chromosome 2D"/>
</dbReference>
<dbReference type="HAMAP" id="MF_00530">
    <property type="entry name" value="ATP_synth_epsil_bac"/>
    <property type="match status" value="1"/>
</dbReference>
<comment type="function">
    <text evidence="13">Mitochondrial membrane ATP synthase (F(1)F(0) ATP synthase or Complex V) produces ATP from ADP in the presence of a proton gradient across the membrane which is generated by electron transport complexes of the respiratory chain. F-type ATPases consist of two structural domains, F(1) - containing the extramembraneous catalytic core, and F(0) - containing the membrane proton channel, linked together by a central stalk and a peripheral stalk. During catalysis, ATP turnover in the catalytic domain of F(1) is coupled via a rotary mechanism of the central stalk subunits to proton translocation. Part of the complex F(1) domain and of the central stalk which is part of the complex rotary element. Rotation of the central stalk against the surrounding alpha(3)beta(3) subunits leads to hydrolysis of ATP in three separate catalytic sites on the beta subunits.</text>
</comment>
<protein>
    <recommendedName>
        <fullName evidence="14">ATP synthase subunit delta', mitochondrial</fullName>
    </recommendedName>
    <alternativeName>
        <fullName evidence="15">F-ATPase delta' subunit</fullName>
    </alternativeName>
</protein>
<reference evidence="18" key="1">
    <citation type="submission" date="2018-08" db="EMBL/GenBank/DDBJ databases">
        <authorList>
            <person name="Rossello M."/>
        </authorList>
    </citation>
    <scope>NUCLEOTIDE SEQUENCE [LARGE SCALE GENOMIC DNA]</scope>
    <source>
        <strain evidence="18">cv. Chinese Spring</strain>
    </source>
</reference>
<dbReference type="Gramene" id="TraesROB_scaffold_037438_01G000200.1">
    <property type="protein sequence ID" value="TraesROB_scaffold_037438_01G000200.1"/>
    <property type="gene ID" value="TraesROB_scaffold_037438_01G000200"/>
</dbReference>
<evidence type="ECO:0000256" key="7">
    <source>
        <dbReference type="ARBA" id="ARBA00022946"/>
    </source>
</evidence>
<feature type="region of interest" description="Disordered" evidence="16">
    <location>
        <begin position="1"/>
        <end position="23"/>
    </location>
</feature>
<dbReference type="Gramene" id="TraesCS2D02G242100.1">
    <property type="protein sequence ID" value="TraesCS2D02G242100.1"/>
    <property type="gene ID" value="TraesCS2D02G242100"/>
</dbReference>
<evidence type="ECO:0000256" key="13">
    <source>
        <dbReference type="ARBA" id="ARBA00045605"/>
    </source>
</evidence>
<evidence type="ECO:0000313" key="19">
    <source>
        <dbReference type="Proteomes" id="UP000019116"/>
    </source>
</evidence>
<name>A0A1D6DFP1_WHEAT</name>
<keyword evidence="9" id="KW-0496">Mitochondrion</keyword>
<evidence type="ECO:0000256" key="3">
    <source>
        <dbReference type="ARBA" id="ARBA00011648"/>
    </source>
</evidence>
<keyword evidence="5" id="KW-0375">Hydrogen ion transport</keyword>